<keyword evidence="2" id="KW-1185">Reference proteome</keyword>
<dbReference type="Proteomes" id="UP001066276">
    <property type="component" value="Chromosome 8"/>
</dbReference>
<organism evidence="1 2">
    <name type="scientific">Pleurodeles waltl</name>
    <name type="common">Iberian ribbed newt</name>
    <dbReference type="NCBI Taxonomy" id="8319"/>
    <lineage>
        <taxon>Eukaryota</taxon>
        <taxon>Metazoa</taxon>
        <taxon>Chordata</taxon>
        <taxon>Craniata</taxon>
        <taxon>Vertebrata</taxon>
        <taxon>Euteleostomi</taxon>
        <taxon>Amphibia</taxon>
        <taxon>Batrachia</taxon>
        <taxon>Caudata</taxon>
        <taxon>Salamandroidea</taxon>
        <taxon>Salamandridae</taxon>
        <taxon>Pleurodelinae</taxon>
        <taxon>Pleurodeles</taxon>
    </lineage>
</organism>
<accession>A0AAV7NQ98</accession>
<protein>
    <submittedName>
        <fullName evidence="1">Uncharacterized protein</fullName>
    </submittedName>
</protein>
<dbReference type="AlphaFoldDB" id="A0AAV7NQ98"/>
<reference evidence="1" key="1">
    <citation type="journal article" date="2022" name="bioRxiv">
        <title>Sequencing and chromosome-scale assembly of the giantPleurodeles waltlgenome.</title>
        <authorList>
            <person name="Brown T."/>
            <person name="Elewa A."/>
            <person name="Iarovenko S."/>
            <person name="Subramanian E."/>
            <person name="Araus A.J."/>
            <person name="Petzold A."/>
            <person name="Susuki M."/>
            <person name="Suzuki K.-i.T."/>
            <person name="Hayashi T."/>
            <person name="Toyoda A."/>
            <person name="Oliveira C."/>
            <person name="Osipova E."/>
            <person name="Leigh N.D."/>
            <person name="Simon A."/>
            <person name="Yun M.H."/>
        </authorList>
    </citation>
    <scope>NUCLEOTIDE SEQUENCE</scope>
    <source>
        <strain evidence="1">20211129_DDA</strain>
        <tissue evidence="1">Liver</tissue>
    </source>
</reference>
<proteinExistence type="predicted"/>
<gene>
    <name evidence="1" type="ORF">NDU88_003647</name>
</gene>
<sequence>MVAPCTGVNEAIIVIPDEEDREDDQLVLTHMTGEPVLNITLGESGFRQFVPRLVNPILHKVQEWEVENKKKCKAGEQIEFVDSSGLVMRGTICGEASGSGESGMAQVRLDFWQSGVGVSQTGCDGTHVLGEHGEQSTRRLGRPSQVQQLPARVVAPSGHRLEERMPSRAVCPTTGDLRGTAFLHNA</sequence>
<evidence type="ECO:0000313" key="1">
    <source>
        <dbReference type="EMBL" id="KAJ1115423.1"/>
    </source>
</evidence>
<comment type="caution">
    <text evidence="1">The sequence shown here is derived from an EMBL/GenBank/DDBJ whole genome shotgun (WGS) entry which is preliminary data.</text>
</comment>
<name>A0AAV7NQ98_PLEWA</name>
<evidence type="ECO:0000313" key="2">
    <source>
        <dbReference type="Proteomes" id="UP001066276"/>
    </source>
</evidence>
<dbReference type="EMBL" id="JANPWB010000012">
    <property type="protein sequence ID" value="KAJ1115423.1"/>
    <property type="molecule type" value="Genomic_DNA"/>
</dbReference>